<dbReference type="InterPro" id="IPR002539">
    <property type="entry name" value="MaoC-like_dom"/>
</dbReference>
<dbReference type="Proteomes" id="UP000808349">
    <property type="component" value="Unassembled WGS sequence"/>
</dbReference>
<reference evidence="2 3" key="1">
    <citation type="submission" date="2020-10" db="EMBL/GenBank/DDBJ databases">
        <title>Connecting structure to function with the recovery of over 1000 high-quality activated sludge metagenome-assembled genomes encoding full-length rRNA genes using long-read sequencing.</title>
        <authorList>
            <person name="Singleton C.M."/>
            <person name="Petriglieri F."/>
            <person name="Kristensen J.M."/>
            <person name="Kirkegaard R.H."/>
            <person name="Michaelsen T.Y."/>
            <person name="Andersen M.H."/>
            <person name="Karst S.M."/>
            <person name="Dueholm M.S."/>
            <person name="Nielsen P.H."/>
            <person name="Albertsen M."/>
        </authorList>
    </citation>
    <scope>NUCLEOTIDE SEQUENCE [LARGE SCALE GENOMIC DNA]</scope>
    <source>
        <strain evidence="2">Ribe_18-Q3-R11-54_BAT3C.373</strain>
    </source>
</reference>
<dbReference type="Gene3D" id="3.10.129.10">
    <property type="entry name" value="Hotdog Thioesterase"/>
    <property type="match status" value="1"/>
</dbReference>
<feature type="domain" description="MaoC-like" evidence="1">
    <location>
        <begin position="10"/>
        <end position="98"/>
    </location>
</feature>
<dbReference type="PANTHER" id="PTHR43437">
    <property type="entry name" value="HYDROXYACYL-THIOESTER DEHYDRATASE TYPE 2, MITOCHONDRIAL-RELATED"/>
    <property type="match status" value="1"/>
</dbReference>
<name>A0A9D7SCD3_9BACT</name>
<sequence length="138" mass="15957">MIQLGDQFKHQFKFTQEQVNLFAQVTGDINPLHIDPIAGAQSPFGRNIIHGFLGGSVFTKIFGALWKADGHIYMKQTMQWLKPMFVDTDYEAIITVKEIFPEKNRILYDCAIFDVRNGEKTFTGEALLMNKKEYIWNH</sequence>
<accession>A0A9D7SCD3</accession>
<comment type="caution">
    <text evidence="2">The sequence shown here is derived from an EMBL/GenBank/DDBJ whole genome shotgun (WGS) entry which is preliminary data.</text>
</comment>
<proteinExistence type="predicted"/>
<protein>
    <submittedName>
        <fullName evidence="2">MaoC family dehydratase</fullName>
    </submittedName>
</protein>
<evidence type="ECO:0000313" key="3">
    <source>
        <dbReference type="Proteomes" id="UP000808349"/>
    </source>
</evidence>
<evidence type="ECO:0000313" key="2">
    <source>
        <dbReference type="EMBL" id="MBK9719369.1"/>
    </source>
</evidence>
<organism evidence="2 3">
    <name type="scientific">Candidatus Defluviibacterium haderslevense</name>
    <dbReference type="NCBI Taxonomy" id="2981993"/>
    <lineage>
        <taxon>Bacteria</taxon>
        <taxon>Pseudomonadati</taxon>
        <taxon>Bacteroidota</taxon>
        <taxon>Saprospiria</taxon>
        <taxon>Saprospirales</taxon>
        <taxon>Saprospiraceae</taxon>
        <taxon>Candidatus Defluviibacterium</taxon>
    </lineage>
</organism>
<dbReference type="InterPro" id="IPR029069">
    <property type="entry name" value="HotDog_dom_sf"/>
</dbReference>
<dbReference type="Pfam" id="PF01575">
    <property type="entry name" value="MaoC_dehydratas"/>
    <property type="match status" value="1"/>
</dbReference>
<dbReference type="GO" id="GO:0006633">
    <property type="term" value="P:fatty acid biosynthetic process"/>
    <property type="evidence" value="ECO:0007669"/>
    <property type="project" value="TreeGrafter"/>
</dbReference>
<evidence type="ECO:0000259" key="1">
    <source>
        <dbReference type="Pfam" id="PF01575"/>
    </source>
</evidence>
<dbReference type="SUPFAM" id="SSF54637">
    <property type="entry name" value="Thioesterase/thiol ester dehydrase-isomerase"/>
    <property type="match status" value="1"/>
</dbReference>
<dbReference type="EMBL" id="JADKFW010000019">
    <property type="protein sequence ID" value="MBK9719369.1"/>
    <property type="molecule type" value="Genomic_DNA"/>
</dbReference>
<dbReference type="InterPro" id="IPR050965">
    <property type="entry name" value="UPF0336/Enoyl-CoA_hydratase"/>
</dbReference>
<dbReference type="AlphaFoldDB" id="A0A9D7SCD3"/>
<dbReference type="GO" id="GO:0019171">
    <property type="term" value="F:(3R)-hydroxyacyl-[acyl-carrier-protein] dehydratase activity"/>
    <property type="evidence" value="ECO:0007669"/>
    <property type="project" value="TreeGrafter"/>
</dbReference>
<gene>
    <name evidence="2" type="ORF">IPO85_18020</name>
</gene>
<dbReference type="PANTHER" id="PTHR43437:SF3">
    <property type="entry name" value="HYDROXYACYL-THIOESTER DEHYDRATASE TYPE 2, MITOCHONDRIAL"/>
    <property type="match status" value="1"/>
</dbReference>
<dbReference type="CDD" id="cd03449">
    <property type="entry name" value="R_hydratase"/>
    <property type="match status" value="1"/>
</dbReference>